<evidence type="ECO:0000256" key="2">
    <source>
        <dbReference type="RuleBase" id="RU363034"/>
    </source>
</evidence>
<dbReference type="InterPro" id="IPR001314">
    <property type="entry name" value="Peptidase_S1A"/>
</dbReference>
<dbReference type="InterPro" id="IPR001254">
    <property type="entry name" value="Trypsin_dom"/>
</dbReference>
<dbReference type="PROSITE" id="PS00135">
    <property type="entry name" value="TRYPSIN_SER"/>
    <property type="match status" value="1"/>
</dbReference>
<gene>
    <name evidence="4" type="ORF">SPLIT_LOCUS2224</name>
</gene>
<protein>
    <recommendedName>
        <fullName evidence="3">Peptidase S1 domain-containing protein</fullName>
    </recommendedName>
</protein>
<keyword evidence="2" id="KW-0378">Hydrolase</keyword>
<dbReference type="SUPFAM" id="SSF50494">
    <property type="entry name" value="Trypsin-like serine proteases"/>
    <property type="match status" value="1"/>
</dbReference>
<reference evidence="4" key="1">
    <citation type="submission" date="2022-02" db="EMBL/GenBank/DDBJ databases">
        <authorList>
            <person name="King R."/>
        </authorList>
    </citation>
    <scope>NUCLEOTIDE SEQUENCE</scope>
</reference>
<dbReference type="AlphaFoldDB" id="A0A9P0HZK3"/>
<feature type="domain" description="Peptidase S1" evidence="3">
    <location>
        <begin position="64"/>
        <end position="296"/>
    </location>
</feature>
<dbReference type="EMBL" id="LR824545">
    <property type="protein sequence ID" value="CAH1636862.1"/>
    <property type="molecule type" value="Genomic_DNA"/>
</dbReference>
<dbReference type="InterPro" id="IPR033116">
    <property type="entry name" value="TRYPSIN_SER"/>
</dbReference>
<dbReference type="PANTHER" id="PTHR24260:SF134">
    <property type="entry name" value="AT07769P-RELATED"/>
    <property type="match status" value="1"/>
</dbReference>
<dbReference type="PROSITE" id="PS00134">
    <property type="entry name" value="TRYPSIN_HIS"/>
    <property type="match status" value="1"/>
</dbReference>
<dbReference type="InterPro" id="IPR009003">
    <property type="entry name" value="Peptidase_S1_PA"/>
</dbReference>
<dbReference type="CDD" id="cd00190">
    <property type="entry name" value="Tryp_SPc"/>
    <property type="match status" value="1"/>
</dbReference>
<evidence type="ECO:0000256" key="1">
    <source>
        <dbReference type="ARBA" id="ARBA00023157"/>
    </source>
</evidence>
<dbReference type="Pfam" id="PF00089">
    <property type="entry name" value="Trypsin"/>
    <property type="match status" value="1"/>
</dbReference>
<dbReference type="PRINTS" id="PR00722">
    <property type="entry name" value="CHYMOTRYPSIN"/>
</dbReference>
<dbReference type="PANTHER" id="PTHR24260">
    <property type="match status" value="1"/>
</dbReference>
<evidence type="ECO:0000313" key="4">
    <source>
        <dbReference type="EMBL" id="CAH1636862.1"/>
    </source>
</evidence>
<dbReference type="Gene3D" id="2.40.10.10">
    <property type="entry name" value="Trypsin-like serine proteases"/>
    <property type="match status" value="2"/>
</dbReference>
<dbReference type="Proteomes" id="UP001153321">
    <property type="component" value="Chromosome 14"/>
</dbReference>
<organism evidence="4 5">
    <name type="scientific">Spodoptera littoralis</name>
    <name type="common">Egyptian cotton leafworm</name>
    <dbReference type="NCBI Taxonomy" id="7109"/>
    <lineage>
        <taxon>Eukaryota</taxon>
        <taxon>Metazoa</taxon>
        <taxon>Ecdysozoa</taxon>
        <taxon>Arthropoda</taxon>
        <taxon>Hexapoda</taxon>
        <taxon>Insecta</taxon>
        <taxon>Pterygota</taxon>
        <taxon>Neoptera</taxon>
        <taxon>Endopterygota</taxon>
        <taxon>Lepidoptera</taxon>
        <taxon>Glossata</taxon>
        <taxon>Ditrysia</taxon>
        <taxon>Noctuoidea</taxon>
        <taxon>Noctuidae</taxon>
        <taxon>Amphipyrinae</taxon>
        <taxon>Spodoptera</taxon>
    </lineage>
</organism>
<keyword evidence="1" id="KW-1015">Disulfide bond</keyword>
<dbReference type="GO" id="GO:0004252">
    <property type="term" value="F:serine-type endopeptidase activity"/>
    <property type="evidence" value="ECO:0007669"/>
    <property type="project" value="InterPro"/>
</dbReference>
<evidence type="ECO:0000259" key="3">
    <source>
        <dbReference type="PROSITE" id="PS50240"/>
    </source>
</evidence>
<dbReference type="GO" id="GO:0006508">
    <property type="term" value="P:proteolysis"/>
    <property type="evidence" value="ECO:0007669"/>
    <property type="project" value="UniProtKB-KW"/>
</dbReference>
<accession>A0A9P0HZK3</accession>
<dbReference type="PROSITE" id="PS50240">
    <property type="entry name" value="TRYPSIN_DOM"/>
    <property type="match status" value="1"/>
</dbReference>
<dbReference type="InterPro" id="IPR043504">
    <property type="entry name" value="Peptidase_S1_PA_chymotrypsin"/>
</dbReference>
<evidence type="ECO:0000313" key="5">
    <source>
        <dbReference type="Proteomes" id="UP001153321"/>
    </source>
</evidence>
<dbReference type="InterPro" id="IPR051333">
    <property type="entry name" value="CLIP_Serine_Protease"/>
</dbReference>
<dbReference type="SMART" id="SM00020">
    <property type="entry name" value="Tryp_SPc"/>
    <property type="match status" value="1"/>
</dbReference>
<dbReference type="InterPro" id="IPR018114">
    <property type="entry name" value="TRYPSIN_HIS"/>
</dbReference>
<proteinExistence type="predicted"/>
<keyword evidence="2" id="KW-0720">Serine protease</keyword>
<sequence>MLQLSQSTDLSKMKLLVGVVCFALTVVISAVEIPSAQANTVFGYHINIGIPEATRIRNSELLKISGGQVQDVNEIPYQAGIIVTIMSFFTSVCGATIISSTRLLTAAHCQFDGMFTAQHFTIVLGSNALFSGGLRFITSDVVLHPHWNPNTIANDIAVVRVNQITFTASIRAIALPSGNELTNNFVGWYAQASGYGVTFHGDTIRDDQPISSVIAPVISNNECRLVFGNFISDSIICTSGQAGKGACGGDSGGPVVVNSNNRPIVIGVISFGHSCGSGHPSGHTRVTSFVDWIQSQ</sequence>
<keyword evidence="2" id="KW-0645">Protease</keyword>
<name>A0A9P0HZK3_SPOLI</name>
<keyword evidence="5" id="KW-1185">Reference proteome</keyword>